<dbReference type="Pfam" id="PF00128">
    <property type="entry name" value="Alpha-amylase"/>
    <property type="match status" value="1"/>
</dbReference>
<evidence type="ECO:0000313" key="3">
    <source>
        <dbReference type="EMBL" id="SSA44477.1"/>
    </source>
</evidence>
<keyword evidence="4" id="KW-1185">Reference proteome</keyword>
<accession>A0A2Y9APV0</accession>
<dbReference type="GO" id="GO:0009313">
    <property type="term" value="P:oligosaccharide catabolic process"/>
    <property type="evidence" value="ECO:0007669"/>
    <property type="project" value="TreeGrafter"/>
</dbReference>
<dbReference type="Gene3D" id="3.20.20.80">
    <property type="entry name" value="Glycosidases"/>
    <property type="match status" value="1"/>
</dbReference>
<dbReference type="Proteomes" id="UP000251571">
    <property type="component" value="Unassembled WGS sequence"/>
</dbReference>
<dbReference type="InterPro" id="IPR006047">
    <property type="entry name" value="GH13_cat_dom"/>
</dbReference>
<name>A0A2Y9APV0_9RHOB</name>
<dbReference type="AlphaFoldDB" id="A0A2Y9APV0"/>
<evidence type="ECO:0000259" key="1">
    <source>
        <dbReference type="Pfam" id="PF00128"/>
    </source>
</evidence>
<organism evidence="3 5">
    <name type="scientific">Jannaschia seohaensis</name>
    <dbReference type="NCBI Taxonomy" id="475081"/>
    <lineage>
        <taxon>Bacteria</taxon>
        <taxon>Pseudomonadati</taxon>
        <taxon>Pseudomonadota</taxon>
        <taxon>Alphaproteobacteria</taxon>
        <taxon>Rhodobacterales</taxon>
        <taxon>Roseobacteraceae</taxon>
        <taxon>Jannaschia</taxon>
    </lineage>
</organism>
<sequence>MQKNGPFVHEAIAEMRAVADACGGASAAGRDLCPLRRHGPHYVSGDRPELHIPHNFHLIGAPWDPRKIAELAERYEAVLPPGAWPNWVLGNHDRTRVASRWGRAGARLAAMLHLTLRGTPTIYQGEELGIESVPIPSERAQDPWERNSPGHGLGRDPVRTPLAWEIGPIAGFTTGDPWLRIDALPEMTVARQAEDSASMLSLHRDLIRLRRDIPALSLGDYETVRADEKLLLYRRSHGAQVCAVALTFSEETTDLPVRGDLLISTVADTARPEGKLLPAEGRVLRVSG</sequence>
<evidence type="ECO:0000313" key="5">
    <source>
        <dbReference type="Proteomes" id="UP000251571"/>
    </source>
</evidence>
<dbReference type="PANTHER" id="PTHR10357">
    <property type="entry name" value="ALPHA-AMYLASE FAMILY MEMBER"/>
    <property type="match status" value="1"/>
</dbReference>
<dbReference type="GO" id="GO:0004556">
    <property type="term" value="F:alpha-amylase activity"/>
    <property type="evidence" value="ECO:0007669"/>
    <property type="project" value="TreeGrafter"/>
</dbReference>
<dbReference type="RefSeq" id="WP_109563995.1">
    <property type="nucleotide sequence ID" value="NZ_QGDJ01000003.1"/>
</dbReference>
<gene>
    <name evidence="2" type="ORF">BCF38_103221</name>
    <name evidence="3" type="ORF">SAMN05421539_103221</name>
</gene>
<dbReference type="PANTHER" id="PTHR10357:SF179">
    <property type="entry name" value="NEUTRAL AND BASIC AMINO ACID TRANSPORT PROTEIN RBAT"/>
    <property type="match status" value="1"/>
</dbReference>
<feature type="domain" description="Glycosyl hydrolase family 13 catalytic" evidence="1">
    <location>
        <begin position="3"/>
        <end position="217"/>
    </location>
</feature>
<dbReference type="InterPro" id="IPR017853">
    <property type="entry name" value="GH"/>
</dbReference>
<dbReference type="EMBL" id="UETC01000003">
    <property type="protein sequence ID" value="SSA44477.1"/>
    <property type="molecule type" value="Genomic_DNA"/>
</dbReference>
<dbReference type="OrthoDB" id="9805159at2"/>
<dbReference type="SUPFAM" id="SSF51445">
    <property type="entry name" value="(Trans)glycosidases"/>
    <property type="match status" value="1"/>
</dbReference>
<dbReference type="Proteomes" id="UP000245839">
    <property type="component" value="Unassembled WGS sequence"/>
</dbReference>
<evidence type="ECO:0000313" key="2">
    <source>
        <dbReference type="EMBL" id="PWJ20404.1"/>
    </source>
</evidence>
<evidence type="ECO:0000313" key="4">
    <source>
        <dbReference type="Proteomes" id="UP000245839"/>
    </source>
</evidence>
<dbReference type="EMBL" id="QGDJ01000003">
    <property type="protein sequence ID" value="PWJ20404.1"/>
    <property type="molecule type" value="Genomic_DNA"/>
</dbReference>
<proteinExistence type="predicted"/>
<protein>
    <submittedName>
        <fullName evidence="3">Alpha-glucosidase</fullName>
    </submittedName>
</protein>
<reference evidence="2 4" key="2">
    <citation type="submission" date="2018-03" db="EMBL/GenBank/DDBJ databases">
        <title>Genomic Encyclopedia of Archaeal and Bacterial Type Strains, Phase II (KMG-II): from individual species to whole genera.</title>
        <authorList>
            <person name="Goeker M."/>
        </authorList>
    </citation>
    <scope>NUCLEOTIDE SEQUENCE [LARGE SCALE GENOMIC DNA]</scope>
    <source>
        <strain evidence="2 4">DSM 25227</strain>
    </source>
</reference>
<reference evidence="3 5" key="1">
    <citation type="submission" date="2016-10" db="EMBL/GenBank/DDBJ databases">
        <authorList>
            <person name="Cai Z."/>
        </authorList>
    </citation>
    <scope>NUCLEOTIDE SEQUENCE [LARGE SCALE GENOMIC DNA]</scope>
    <source>
        <strain evidence="3 5">DSM 25227</strain>
    </source>
</reference>